<gene>
    <name evidence="2" type="ORF">PHYPSEUDO_006772</name>
</gene>
<feature type="region of interest" description="Disordered" evidence="1">
    <location>
        <begin position="212"/>
        <end position="231"/>
    </location>
</feature>
<evidence type="ECO:0000313" key="2">
    <source>
        <dbReference type="EMBL" id="KAG7380771.1"/>
    </source>
</evidence>
<dbReference type="Proteomes" id="UP000694044">
    <property type="component" value="Unassembled WGS sequence"/>
</dbReference>
<reference evidence="2" key="1">
    <citation type="submission" date="2021-02" db="EMBL/GenBank/DDBJ databases">
        <authorList>
            <person name="Palmer J.M."/>
        </authorList>
    </citation>
    <scope>NUCLEOTIDE SEQUENCE</scope>
    <source>
        <strain evidence="2">SCRP734</strain>
    </source>
</reference>
<proteinExistence type="predicted"/>
<evidence type="ECO:0000313" key="3">
    <source>
        <dbReference type="Proteomes" id="UP000694044"/>
    </source>
</evidence>
<dbReference type="EMBL" id="JAGDFM010000277">
    <property type="protein sequence ID" value="KAG7380771.1"/>
    <property type="molecule type" value="Genomic_DNA"/>
</dbReference>
<accession>A0A8T1VI61</accession>
<protein>
    <submittedName>
        <fullName evidence="2">Uncharacterized protein</fullName>
    </submittedName>
</protein>
<name>A0A8T1VI61_9STRA</name>
<feature type="compositionally biased region" description="Basic and acidic residues" evidence="1">
    <location>
        <begin position="216"/>
        <end position="225"/>
    </location>
</feature>
<sequence length="231" mass="24493">MAGAVRTEYAMKENVEIAANESSVMVPVGPTEVGFAKEGIEKEVTKIATNLSNGKVPIEPETVASIEAFPAERNTSVLECSLDECVVPLGTGERIVVAEDNEKVMTSATVGEPVEKGVCSQSQDGAGCAASGVRALPNILTPTVYEDFGMTPKTYVVGTNKLAPDSELKEKIQVDSKLETLNLGKKTMTTSSEDAEIALTERLVAVVTDKTVSRNGNEEEKEVLRKTGPTA</sequence>
<comment type="caution">
    <text evidence="2">The sequence shown here is derived from an EMBL/GenBank/DDBJ whole genome shotgun (WGS) entry which is preliminary data.</text>
</comment>
<feature type="non-terminal residue" evidence="2">
    <location>
        <position position="1"/>
    </location>
</feature>
<organism evidence="2 3">
    <name type="scientific">Phytophthora pseudosyringae</name>
    <dbReference type="NCBI Taxonomy" id="221518"/>
    <lineage>
        <taxon>Eukaryota</taxon>
        <taxon>Sar</taxon>
        <taxon>Stramenopiles</taxon>
        <taxon>Oomycota</taxon>
        <taxon>Peronosporomycetes</taxon>
        <taxon>Peronosporales</taxon>
        <taxon>Peronosporaceae</taxon>
        <taxon>Phytophthora</taxon>
    </lineage>
</organism>
<evidence type="ECO:0000256" key="1">
    <source>
        <dbReference type="SAM" id="MobiDB-lite"/>
    </source>
</evidence>
<keyword evidence="3" id="KW-1185">Reference proteome</keyword>
<dbReference type="AlphaFoldDB" id="A0A8T1VI61"/>